<evidence type="ECO:0000313" key="2">
    <source>
        <dbReference type="EMBL" id="GJT58878.1"/>
    </source>
</evidence>
<reference evidence="2" key="1">
    <citation type="journal article" date="2022" name="Int. J. Mol. Sci.">
        <title>Draft Genome of Tanacetum Coccineum: Genomic Comparison of Closely Related Tanacetum-Family Plants.</title>
        <authorList>
            <person name="Yamashiro T."/>
            <person name="Shiraishi A."/>
            <person name="Nakayama K."/>
            <person name="Satake H."/>
        </authorList>
    </citation>
    <scope>NUCLEOTIDE SEQUENCE</scope>
</reference>
<protein>
    <submittedName>
        <fullName evidence="2">Uncharacterized protein</fullName>
    </submittedName>
</protein>
<evidence type="ECO:0000313" key="3">
    <source>
        <dbReference type="Proteomes" id="UP001151760"/>
    </source>
</evidence>
<feature type="transmembrane region" description="Helical" evidence="1">
    <location>
        <begin position="193"/>
        <end position="216"/>
    </location>
</feature>
<accession>A0ABQ5F7N6</accession>
<reference evidence="2" key="2">
    <citation type="submission" date="2022-01" db="EMBL/GenBank/DDBJ databases">
        <authorList>
            <person name="Yamashiro T."/>
            <person name="Shiraishi A."/>
            <person name="Satake H."/>
            <person name="Nakayama K."/>
        </authorList>
    </citation>
    <scope>NUCLEOTIDE SEQUENCE</scope>
</reference>
<sequence length="253" mass="28915">MSQKHSRIKDARRLNKRWCVTLLYDYCGREAGLNNSEVRKQRDVLLTGTIVTLERILIYANRRRGWLWSVSMRNLLVGYRRGVIDAVSEEENYWSAVLRGLYGGLLHCLDHKISTIISKYVVRFDRLDVLIEELRLTYSLGDGCAWRDIAVESFGGIRARGEPSCMVDGLRVGCGFMMVGVGMLVWFDTYRGAMYRGIVVDILSMTYLTAVARMGVTGMDGEGRYGLCRKGDVYQRYRSMRVDDTSSLIIMVE</sequence>
<comment type="caution">
    <text evidence="2">The sequence shown here is derived from an EMBL/GenBank/DDBJ whole genome shotgun (WGS) entry which is preliminary data.</text>
</comment>
<keyword evidence="1" id="KW-0812">Transmembrane</keyword>
<keyword evidence="3" id="KW-1185">Reference proteome</keyword>
<name>A0ABQ5F7N6_9ASTR</name>
<evidence type="ECO:0000256" key="1">
    <source>
        <dbReference type="SAM" id="Phobius"/>
    </source>
</evidence>
<organism evidence="2 3">
    <name type="scientific">Tanacetum coccineum</name>
    <dbReference type="NCBI Taxonomy" id="301880"/>
    <lineage>
        <taxon>Eukaryota</taxon>
        <taxon>Viridiplantae</taxon>
        <taxon>Streptophyta</taxon>
        <taxon>Embryophyta</taxon>
        <taxon>Tracheophyta</taxon>
        <taxon>Spermatophyta</taxon>
        <taxon>Magnoliopsida</taxon>
        <taxon>eudicotyledons</taxon>
        <taxon>Gunneridae</taxon>
        <taxon>Pentapetalae</taxon>
        <taxon>asterids</taxon>
        <taxon>campanulids</taxon>
        <taxon>Asterales</taxon>
        <taxon>Asteraceae</taxon>
        <taxon>Asteroideae</taxon>
        <taxon>Anthemideae</taxon>
        <taxon>Anthemidinae</taxon>
        <taxon>Tanacetum</taxon>
    </lineage>
</organism>
<gene>
    <name evidence="2" type="ORF">Tco_1002411</name>
</gene>
<keyword evidence="1" id="KW-0472">Membrane</keyword>
<dbReference type="EMBL" id="BQNB010017058">
    <property type="protein sequence ID" value="GJT58878.1"/>
    <property type="molecule type" value="Genomic_DNA"/>
</dbReference>
<dbReference type="Proteomes" id="UP001151760">
    <property type="component" value="Unassembled WGS sequence"/>
</dbReference>
<feature type="transmembrane region" description="Helical" evidence="1">
    <location>
        <begin position="169"/>
        <end position="187"/>
    </location>
</feature>
<keyword evidence="1" id="KW-1133">Transmembrane helix</keyword>
<proteinExistence type="predicted"/>